<name>A0ABP8NH87_9BACT</name>
<feature type="region of interest" description="Disordered" evidence="1">
    <location>
        <begin position="1"/>
        <end position="21"/>
    </location>
</feature>
<comment type="caution">
    <text evidence="2">The sequence shown here is derived from an EMBL/GenBank/DDBJ whole genome shotgun (WGS) entry which is preliminary data.</text>
</comment>
<keyword evidence="3" id="KW-1185">Reference proteome</keyword>
<reference evidence="3" key="1">
    <citation type="journal article" date="2019" name="Int. J. Syst. Evol. Microbiol.">
        <title>The Global Catalogue of Microorganisms (GCM) 10K type strain sequencing project: providing services to taxonomists for standard genome sequencing and annotation.</title>
        <authorList>
            <consortium name="The Broad Institute Genomics Platform"/>
            <consortium name="The Broad Institute Genome Sequencing Center for Infectious Disease"/>
            <person name="Wu L."/>
            <person name="Ma J."/>
        </authorList>
    </citation>
    <scope>NUCLEOTIDE SEQUENCE [LARGE SCALE GENOMIC DNA]</scope>
    <source>
        <strain evidence="3">JCM 17927</strain>
    </source>
</reference>
<dbReference type="EMBL" id="BAABHD010000080">
    <property type="protein sequence ID" value="GAA4465805.1"/>
    <property type="molecule type" value="Genomic_DNA"/>
</dbReference>
<sequence length="176" mass="19407">MAVKPNAANRQQESVALSPDRAHPKAKALLSEAFFWSATEKSAPFGNEEGAAAFSGFRQWRPANPNDSPVLYLNQLIANWNYPAFDLTTVTLDELSAYITQGPSGAGPLIEQDNAVIAVGFGQFVLEGRIEKDLQILTKIALQRELLPVLLSHFPDSYQPKRRDLLSRLLKAVEAM</sequence>
<proteinExistence type="predicted"/>
<dbReference type="Proteomes" id="UP001501175">
    <property type="component" value="Unassembled WGS sequence"/>
</dbReference>
<accession>A0ABP8NH87</accession>
<organism evidence="2 3">
    <name type="scientific">Nibrella saemangeumensis</name>
    <dbReference type="NCBI Taxonomy" id="1084526"/>
    <lineage>
        <taxon>Bacteria</taxon>
        <taxon>Pseudomonadati</taxon>
        <taxon>Bacteroidota</taxon>
        <taxon>Cytophagia</taxon>
        <taxon>Cytophagales</taxon>
        <taxon>Spirosomataceae</taxon>
        <taxon>Nibrella</taxon>
    </lineage>
</organism>
<evidence type="ECO:0000313" key="3">
    <source>
        <dbReference type="Proteomes" id="UP001501175"/>
    </source>
</evidence>
<evidence type="ECO:0000313" key="2">
    <source>
        <dbReference type="EMBL" id="GAA4465805.1"/>
    </source>
</evidence>
<protein>
    <submittedName>
        <fullName evidence="2">Uncharacterized protein</fullName>
    </submittedName>
</protein>
<evidence type="ECO:0000256" key="1">
    <source>
        <dbReference type="SAM" id="MobiDB-lite"/>
    </source>
</evidence>
<gene>
    <name evidence="2" type="ORF">GCM10023189_46960</name>
</gene>